<keyword evidence="5 11" id="KW-0378">Hydrolase</keyword>
<dbReference type="Pfam" id="PF13363">
    <property type="entry name" value="BetaGal_dom3"/>
    <property type="match status" value="1"/>
</dbReference>
<dbReference type="InterPro" id="IPR008979">
    <property type="entry name" value="Galactose-bd-like_sf"/>
</dbReference>
<dbReference type="Pfam" id="PF13364">
    <property type="entry name" value="BetaGal_ABD2"/>
    <property type="match status" value="2"/>
</dbReference>
<keyword evidence="6" id="KW-0325">Glycoprotein</keyword>
<organism evidence="11 12">
    <name type="scientific">Gymnopus androsaceus JB14</name>
    <dbReference type="NCBI Taxonomy" id="1447944"/>
    <lineage>
        <taxon>Eukaryota</taxon>
        <taxon>Fungi</taxon>
        <taxon>Dikarya</taxon>
        <taxon>Basidiomycota</taxon>
        <taxon>Agaricomycotina</taxon>
        <taxon>Agaricomycetes</taxon>
        <taxon>Agaricomycetidae</taxon>
        <taxon>Agaricales</taxon>
        <taxon>Marasmiineae</taxon>
        <taxon>Omphalotaceae</taxon>
        <taxon>Gymnopus</taxon>
    </lineage>
</organism>
<dbReference type="GO" id="GO:0005975">
    <property type="term" value="P:carbohydrate metabolic process"/>
    <property type="evidence" value="ECO:0007669"/>
    <property type="project" value="InterPro"/>
</dbReference>
<dbReference type="InterPro" id="IPR025972">
    <property type="entry name" value="BetaGal_dom3"/>
</dbReference>
<accession>A0A6A4HRS7</accession>
<evidence type="ECO:0000256" key="6">
    <source>
        <dbReference type="ARBA" id="ARBA00023180"/>
    </source>
</evidence>
<dbReference type="InterPro" id="IPR037110">
    <property type="entry name" value="Betagal_dom2_sf"/>
</dbReference>
<evidence type="ECO:0000259" key="10">
    <source>
        <dbReference type="SMART" id="SM01029"/>
    </source>
</evidence>
<dbReference type="SUPFAM" id="SSF117100">
    <property type="entry name" value="Beta-galactosidase LacA, domain 3"/>
    <property type="match status" value="1"/>
</dbReference>
<reference evidence="11" key="1">
    <citation type="journal article" date="2019" name="Environ. Microbiol.">
        <title>Fungal ecological strategies reflected in gene transcription - a case study of two litter decomposers.</title>
        <authorList>
            <person name="Barbi F."/>
            <person name="Kohler A."/>
            <person name="Barry K."/>
            <person name="Baskaran P."/>
            <person name="Daum C."/>
            <person name="Fauchery L."/>
            <person name="Ihrmark K."/>
            <person name="Kuo A."/>
            <person name="LaButti K."/>
            <person name="Lipzen A."/>
            <person name="Morin E."/>
            <person name="Grigoriev I.V."/>
            <person name="Henrissat B."/>
            <person name="Lindahl B."/>
            <person name="Martin F."/>
        </authorList>
    </citation>
    <scope>NUCLEOTIDE SEQUENCE</scope>
    <source>
        <strain evidence="11">JB14</strain>
    </source>
</reference>
<evidence type="ECO:0000256" key="9">
    <source>
        <dbReference type="SAM" id="SignalP"/>
    </source>
</evidence>
<gene>
    <name evidence="11" type="ORF">BT96DRAFT_956780</name>
</gene>
<comment type="catalytic activity">
    <reaction evidence="1">
        <text>Hydrolysis of terminal non-reducing beta-D-galactose residues in beta-D-galactosides.</text>
        <dbReference type="EC" id="3.2.1.23"/>
    </reaction>
</comment>
<evidence type="ECO:0000256" key="4">
    <source>
        <dbReference type="ARBA" id="ARBA00022729"/>
    </source>
</evidence>
<dbReference type="Proteomes" id="UP000799118">
    <property type="component" value="Unassembled WGS sequence"/>
</dbReference>
<dbReference type="SMART" id="SM01029">
    <property type="entry name" value="BetaGal_dom2"/>
    <property type="match status" value="1"/>
</dbReference>
<evidence type="ECO:0000256" key="7">
    <source>
        <dbReference type="ARBA" id="ARBA00023295"/>
    </source>
</evidence>
<evidence type="ECO:0000313" key="12">
    <source>
        <dbReference type="Proteomes" id="UP000799118"/>
    </source>
</evidence>
<dbReference type="Gene3D" id="2.60.390.10">
    <property type="entry name" value="Beta-galactosidase, domain 3"/>
    <property type="match status" value="1"/>
</dbReference>
<dbReference type="OrthoDB" id="1657402at2759"/>
<dbReference type="InterPro" id="IPR018954">
    <property type="entry name" value="Betagal_dom2"/>
</dbReference>
<dbReference type="EC" id="3.2.1.23" evidence="3"/>
<comment type="similarity">
    <text evidence="2 8">Belongs to the glycosyl hydrolase 35 family.</text>
</comment>
<sequence>MEHPSHTRLWLTTVIFSVLLTFLVPFGRVSANPLDNLARSNKRNVISPRFTDEVSFDNFSLSLQGQRIFLHSGEFHTYRLPVPDLWIDILEKVKAAGLNGVSVYTHMGSINPSNGTVDFNDWRALQPLYDAAKEAGIWITLRPGPYINAETSAGGLAHWITTEASLTRTSPNQITEGGPVILLQGQGAEYFAELESVYDSSSIVIPLTYNDPGEGDNFINGTVSISFDCSSPQTWSGVTTNYHSYHESANPSQPLYIPGGSFDAWGPGAPGYPDCEILTGPDFQSVFNRQLWASNAKLTSYYMIYGGTSWGGIPFHGVYTSYDYGATISENRALTDKHLELKLQGIFLRSSPDFYKTNWVGDSSTGLTAGAVTNTAAFVTFLQNPDSGSGFWVVRQSDSTSTATTNFKLNVTTAAGVKLQIPLVASNITLSGRESKVLLTDYDLGSGSSLLYSTAQVFFSGVIGTKDVVLLYGPSAQEHEFALSGLRNTDSLATILESDSQLVLFADSATAATFFSPVIPAASGDFANYWGIGTNDSILVGGPYLVRTANITDGVLALKGDLNVTAGTADTTLTIVAPANVTSVTWNGAQVSVSASADSSSILVGTIPSSTIVENITVPVLSGWKFNNSLPEILSSFDDSEWEVANHTTTNIPFPMYYGDGRITYGCDYGYCENIVLWRGHFNATGAEASVNLSINGGEGWFTLIFLRSSNDANTIEETDEKFFFPQGSLRIGEDNVITIVQDNMGLNETNGADTDASKSPRGVRGFQLNTGNFTEWKVQGKVGGYKGYLDKVRGVMNEGGTFGERKGWHLPGFDTSSWESRDLSEGLPGSAAGVGFSIPEGFDVLTSFTFDEPLGQPYRVYLFVNGWMMGKRVGNLGPQFKFPVHEGILDYNGTNTVAVALWAMEPNVTISPQLELTVDGIFAGGVGNISTNNPVWSPVGREGE</sequence>
<dbReference type="InterPro" id="IPR001944">
    <property type="entry name" value="Glycoside_Hdrlase_35"/>
</dbReference>
<dbReference type="EMBL" id="ML769453">
    <property type="protein sequence ID" value="KAE9400816.1"/>
    <property type="molecule type" value="Genomic_DNA"/>
</dbReference>
<dbReference type="SUPFAM" id="SSF51445">
    <property type="entry name" value="(Trans)glycosidases"/>
    <property type="match status" value="1"/>
</dbReference>
<dbReference type="Gene3D" id="2.60.120.260">
    <property type="entry name" value="Galactose-binding domain-like"/>
    <property type="match status" value="2"/>
</dbReference>
<dbReference type="Pfam" id="PF10435">
    <property type="entry name" value="BetaGal_dom2"/>
    <property type="match status" value="1"/>
</dbReference>
<dbReference type="InterPro" id="IPR031330">
    <property type="entry name" value="Gly_Hdrlase_35_cat"/>
</dbReference>
<name>A0A6A4HRS7_9AGAR</name>
<feature type="domain" description="Beta-galactosidase" evidence="10">
    <location>
        <begin position="357"/>
        <end position="514"/>
    </location>
</feature>
<dbReference type="Gene3D" id="2.102.20.10">
    <property type="entry name" value="Beta-galactosidase, domain 2"/>
    <property type="match status" value="1"/>
</dbReference>
<evidence type="ECO:0000256" key="3">
    <source>
        <dbReference type="ARBA" id="ARBA00012756"/>
    </source>
</evidence>
<dbReference type="InterPro" id="IPR036833">
    <property type="entry name" value="BetaGal_dom3_sf"/>
</dbReference>
<keyword evidence="12" id="KW-1185">Reference proteome</keyword>
<dbReference type="Gene3D" id="3.20.20.80">
    <property type="entry name" value="Glycosidases"/>
    <property type="match status" value="2"/>
</dbReference>
<evidence type="ECO:0000256" key="8">
    <source>
        <dbReference type="RuleBase" id="RU003679"/>
    </source>
</evidence>
<dbReference type="GO" id="GO:0004565">
    <property type="term" value="F:beta-galactosidase activity"/>
    <property type="evidence" value="ECO:0007669"/>
    <property type="project" value="UniProtKB-EC"/>
</dbReference>
<evidence type="ECO:0000313" key="11">
    <source>
        <dbReference type="EMBL" id="KAE9400816.1"/>
    </source>
</evidence>
<dbReference type="InterPro" id="IPR025300">
    <property type="entry name" value="BetaGal_jelly_roll_dom"/>
</dbReference>
<evidence type="ECO:0000256" key="1">
    <source>
        <dbReference type="ARBA" id="ARBA00001412"/>
    </source>
</evidence>
<protein>
    <recommendedName>
        <fullName evidence="3">beta-galactosidase</fullName>
        <ecNumber evidence="3">3.2.1.23</ecNumber>
    </recommendedName>
</protein>
<dbReference type="PANTHER" id="PTHR23421">
    <property type="entry name" value="BETA-GALACTOSIDASE RELATED"/>
    <property type="match status" value="1"/>
</dbReference>
<dbReference type="SUPFAM" id="SSF49785">
    <property type="entry name" value="Galactose-binding domain-like"/>
    <property type="match status" value="2"/>
</dbReference>
<keyword evidence="4 9" id="KW-0732">Signal</keyword>
<feature type="signal peptide" evidence="9">
    <location>
        <begin position="1"/>
        <end position="31"/>
    </location>
</feature>
<evidence type="ECO:0000256" key="2">
    <source>
        <dbReference type="ARBA" id="ARBA00009809"/>
    </source>
</evidence>
<dbReference type="Pfam" id="PF01301">
    <property type="entry name" value="Glyco_hydro_35"/>
    <property type="match status" value="1"/>
</dbReference>
<feature type="chain" id="PRO_5025656276" description="beta-galactosidase" evidence="9">
    <location>
        <begin position="32"/>
        <end position="945"/>
    </location>
</feature>
<dbReference type="SUPFAM" id="SSF51011">
    <property type="entry name" value="Glycosyl hydrolase domain"/>
    <property type="match status" value="1"/>
</dbReference>
<dbReference type="PRINTS" id="PR00742">
    <property type="entry name" value="GLHYDRLASE35"/>
</dbReference>
<proteinExistence type="inferred from homology"/>
<dbReference type="InterPro" id="IPR017853">
    <property type="entry name" value="GH"/>
</dbReference>
<dbReference type="AlphaFoldDB" id="A0A6A4HRS7"/>
<evidence type="ECO:0000256" key="5">
    <source>
        <dbReference type="ARBA" id="ARBA00022801"/>
    </source>
</evidence>
<keyword evidence="7" id="KW-0326">Glycosidase</keyword>